<dbReference type="Proteomes" id="UP000009325">
    <property type="component" value="Unassembled WGS sequence"/>
</dbReference>
<reference evidence="1 2" key="1">
    <citation type="submission" date="2012-08" db="EMBL/GenBank/DDBJ databases">
        <title>Draft Genome Sequences of Lactobacillus equicursoris CIP 110162T, isolated from thoroughbred racehorse feces and Lactobacillus sp. CRBIP 24.137 isolated from urine of human.</title>
        <authorList>
            <person name="Cousin S."/>
            <person name="Loux V."/>
            <person name="Ma L."/>
            <person name="Creno S."/>
            <person name="Clermont D."/>
            <person name="Bizet C."/>
            <person name="Bouchier C."/>
        </authorList>
    </citation>
    <scope>NUCLEOTIDE SEQUENCE [LARGE SCALE GENOMIC DNA]</scope>
    <source>
        <strain evidence="1 2">66c</strain>
    </source>
</reference>
<evidence type="ECO:0000313" key="1">
    <source>
        <dbReference type="EMBL" id="CCK84422.1"/>
    </source>
</evidence>
<protein>
    <submittedName>
        <fullName evidence="1">Toxin-antitoxin system, toxin component domain protein</fullName>
    </submittedName>
</protein>
<name>K0NGG5_9LACO</name>
<accession>K0NGG5</accession>
<dbReference type="AlphaFoldDB" id="K0NGG5"/>
<gene>
    <name evidence="1" type="ORF">BN146_09380</name>
</gene>
<proteinExistence type="predicted"/>
<sequence>MTKMRAKHKVIYCPIEAEGYYIADLDLIVISSELTPLKRKYVLEYELAHIEQSPTLYVATPAEHIRLEFEANCSMIAGMLDDYLGQTDLSIEEISKTLFMEQCGLSRQYDSAIDHVLAQRLKGMQAAL</sequence>
<comment type="caution">
    <text evidence="1">The sequence shown here is derived from an EMBL/GenBank/DDBJ whole genome shotgun (WGS) entry which is preliminary data.</text>
</comment>
<organism evidence="1 2">
    <name type="scientific">Lactobacillus equicursoris 66c</name>
    <dbReference type="NCBI Taxonomy" id="872326"/>
    <lineage>
        <taxon>Bacteria</taxon>
        <taxon>Bacillati</taxon>
        <taxon>Bacillota</taxon>
        <taxon>Bacilli</taxon>
        <taxon>Lactobacillales</taxon>
        <taxon>Lactobacillaceae</taxon>
        <taxon>Lactobacillus</taxon>
    </lineage>
</organism>
<dbReference type="EMBL" id="CALZ01000138">
    <property type="protein sequence ID" value="CCK84422.1"/>
    <property type="molecule type" value="Genomic_DNA"/>
</dbReference>
<evidence type="ECO:0000313" key="2">
    <source>
        <dbReference type="Proteomes" id="UP000009325"/>
    </source>
</evidence>